<gene>
    <name evidence="2" type="ORF">SAMN05216217_11641</name>
</gene>
<feature type="transmembrane region" description="Helical" evidence="1">
    <location>
        <begin position="12"/>
        <end position="30"/>
    </location>
</feature>
<keyword evidence="1" id="KW-0472">Membrane</keyword>
<organism evidence="2 3">
    <name type="scientific">Halopseudomonas yangmingensis</name>
    <dbReference type="NCBI Taxonomy" id="1720063"/>
    <lineage>
        <taxon>Bacteria</taxon>
        <taxon>Pseudomonadati</taxon>
        <taxon>Pseudomonadota</taxon>
        <taxon>Gammaproteobacteria</taxon>
        <taxon>Pseudomonadales</taxon>
        <taxon>Pseudomonadaceae</taxon>
        <taxon>Halopseudomonas</taxon>
    </lineage>
</organism>
<keyword evidence="1" id="KW-1133">Transmembrane helix</keyword>
<protein>
    <submittedName>
        <fullName evidence="2">Uncharacterized protein</fullName>
    </submittedName>
</protein>
<accession>A0A1I4TVM8</accession>
<dbReference type="Proteomes" id="UP000243629">
    <property type="component" value="Unassembled WGS sequence"/>
</dbReference>
<dbReference type="EMBL" id="FOUI01000016">
    <property type="protein sequence ID" value="SFM80661.1"/>
    <property type="molecule type" value="Genomic_DNA"/>
</dbReference>
<dbReference type="AlphaFoldDB" id="A0A1I4TVM8"/>
<name>A0A1I4TVM8_9GAMM</name>
<evidence type="ECO:0000313" key="3">
    <source>
        <dbReference type="Proteomes" id="UP000243629"/>
    </source>
</evidence>
<keyword evidence="3" id="KW-1185">Reference proteome</keyword>
<proteinExistence type="predicted"/>
<keyword evidence="1" id="KW-0812">Transmembrane</keyword>
<reference evidence="3" key="1">
    <citation type="submission" date="2016-10" db="EMBL/GenBank/DDBJ databases">
        <authorList>
            <person name="Varghese N."/>
            <person name="Submissions S."/>
        </authorList>
    </citation>
    <scope>NUCLEOTIDE SEQUENCE [LARGE SCALE GENOMIC DNA]</scope>
    <source>
        <strain evidence="3">DSM 24213</strain>
    </source>
</reference>
<evidence type="ECO:0000256" key="1">
    <source>
        <dbReference type="SAM" id="Phobius"/>
    </source>
</evidence>
<sequence>MQQQPPTPDIRWFIAVLLVVLAFLAVIWFGSERTGGKSAALPPAAVMLSVQSGQQSPAGSAVVIVSIQGNTFGGAVMFEASAQKLAV</sequence>
<evidence type="ECO:0000313" key="2">
    <source>
        <dbReference type="EMBL" id="SFM80661.1"/>
    </source>
</evidence>